<evidence type="ECO:0000256" key="5">
    <source>
        <dbReference type="ARBA" id="ARBA00012598"/>
    </source>
</evidence>
<evidence type="ECO:0000256" key="12">
    <source>
        <dbReference type="PIRNR" id="PIRNR000241"/>
    </source>
</evidence>
<protein>
    <recommendedName>
        <fullName evidence="6 12">Uricase</fullName>
        <ecNumber evidence="5 12">1.7.3.3</ecNumber>
    </recommendedName>
    <alternativeName>
        <fullName evidence="10 12">Urate oxidase</fullName>
    </alternativeName>
</protein>
<dbReference type="Pfam" id="PF01014">
    <property type="entry name" value="Uricase"/>
    <property type="match status" value="2"/>
</dbReference>
<evidence type="ECO:0000256" key="10">
    <source>
        <dbReference type="ARBA" id="ARBA00031317"/>
    </source>
</evidence>
<keyword evidence="16" id="KW-1185">Reference proteome</keyword>
<evidence type="ECO:0000313" key="17">
    <source>
        <dbReference type="RefSeq" id="XP_026737773.1"/>
    </source>
</evidence>
<gene>
    <name evidence="17" type="primary">LOC113501006</name>
</gene>
<feature type="binding site" evidence="14">
    <location>
        <position position="291"/>
    </location>
    <ligand>
        <name>O2</name>
        <dbReference type="ChEBI" id="CHEBI:15379"/>
    </ligand>
</feature>
<reference evidence="17" key="1">
    <citation type="submission" date="2025-08" db="UniProtKB">
        <authorList>
            <consortium name="RefSeq"/>
        </authorList>
    </citation>
    <scope>IDENTIFICATION</scope>
</reference>
<feature type="binding site" evidence="14">
    <location>
        <position position="199"/>
    </location>
    <ligand>
        <name>5-hydroxyisourate</name>
        <dbReference type="ChEBI" id="CHEBI:18072"/>
    </ligand>
</feature>
<dbReference type="OrthoDB" id="9992118at2759"/>
<evidence type="ECO:0000256" key="2">
    <source>
        <dbReference type="ARBA" id="ARBA00004275"/>
    </source>
</evidence>
<dbReference type="PANTHER" id="PTHR42874:SF1">
    <property type="entry name" value="URICASE"/>
    <property type="match status" value="1"/>
</dbReference>
<organism evidence="16 17">
    <name type="scientific">Trichoplusia ni</name>
    <name type="common">Cabbage looper</name>
    <dbReference type="NCBI Taxonomy" id="7111"/>
    <lineage>
        <taxon>Eukaryota</taxon>
        <taxon>Metazoa</taxon>
        <taxon>Ecdysozoa</taxon>
        <taxon>Arthropoda</taxon>
        <taxon>Hexapoda</taxon>
        <taxon>Insecta</taxon>
        <taxon>Pterygota</taxon>
        <taxon>Neoptera</taxon>
        <taxon>Endopterygota</taxon>
        <taxon>Lepidoptera</taxon>
        <taxon>Glossata</taxon>
        <taxon>Ditrysia</taxon>
        <taxon>Noctuoidea</taxon>
        <taxon>Noctuidae</taxon>
        <taxon>Plusiinae</taxon>
        <taxon>Trichoplusia</taxon>
    </lineage>
</organism>
<sequence>MPWASINRIYAKPSNTSAMETPVASSTFNAGPALTASADSGGRFELSDHGYGKSSVKLLHVHRDAEYHSIREFEVFTELKLQSESAYIVGDNKDVVATDSQKNTVYLLAKKHGVKTPEEFGAVVVGHFLYMYKQVVEAKCRVVEYPWERLQAGTPHNHAFIFSPTATRWCEVRQARHEAVTVKSGLSGLRVMKTTQSAFVDFVQDEYTTLSDAAERIFSTVVEAEWIYDNMRSADFDNAWLTVKDAILDKFAGPPDVGVYSPSVQHTLYQAEKTVLEKVPEITWIKMTMPNKHYLNIDMSKFPANVTKGDPRHQIYQPIDKPAGLIYAQLRRRPKSHL</sequence>
<dbReference type="GeneID" id="113501006"/>
<dbReference type="PANTHER" id="PTHR42874">
    <property type="entry name" value="URICASE"/>
    <property type="match status" value="1"/>
</dbReference>
<feature type="binding site" evidence="14">
    <location>
        <position position="98"/>
    </location>
    <ligand>
        <name>5-hydroxyisourate</name>
        <dbReference type="ChEBI" id="CHEBI:18072"/>
    </ligand>
</feature>
<feature type="binding site" evidence="14">
    <location>
        <position position="98"/>
    </location>
    <ligand>
        <name>urate</name>
        <dbReference type="ChEBI" id="CHEBI:17775"/>
    </ligand>
</feature>
<evidence type="ECO:0000313" key="16">
    <source>
        <dbReference type="Proteomes" id="UP000322000"/>
    </source>
</evidence>
<evidence type="ECO:0000256" key="1">
    <source>
        <dbReference type="ARBA" id="ARBA00003860"/>
    </source>
</evidence>
<evidence type="ECO:0000256" key="4">
    <source>
        <dbReference type="ARBA" id="ARBA00009760"/>
    </source>
</evidence>
<dbReference type="CTD" id="34060"/>
<proteinExistence type="inferred from homology"/>
<feature type="binding site" evidence="14">
    <location>
        <position position="199"/>
    </location>
    <ligand>
        <name>urate</name>
        <dbReference type="ChEBI" id="CHEBI:17775"/>
    </ligand>
</feature>
<name>A0A7E5WAP2_TRINI</name>
<dbReference type="UniPathway" id="UPA00394">
    <property type="reaction ID" value="UER00650"/>
</dbReference>
<dbReference type="InterPro" id="IPR002042">
    <property type="entry name" value="Uricase"/>
</dbReference>
<feature type="binding site" evidence="14">
    <location>
        <position position="99"/>
    </location>
    <ligand>
        <name>urate</name>
        <dbReference type="ChEBI" id="CHEBI:17775"/>
    </ligand>
</feature>
<dbReference type="SUPFAM" id="SSF55620">
    <property type="entry name" value="Tetrahydrobiopterin biosynthesis enzymes-like"/>
    <property type="match status" value="2"/>
</dbReference>
<evidence type="ECO:0000256" key="13">
    <source>
        <dbReference type="PIRSR" id="PIRSR000241-1"/>
    </source>
</evidence>
<keyword evidence="9 12" id="KW-0576">Peroxisome</keyword>
<feature type="binding site" evidence="14">
    <location>
        <position position="98"/>
    </location>
    <ligand>
        <name>O2</name>
        <dbReference type="ChEBI" id="CHEBI:15379"/>
    </ligand>
</feature>
<dbReference type="GO" id="GO:0019628">
    <property type="term" value="P:urate catabolic process"/>
    <property type="evidence" value="ECO:0007669"/>
    <property type="project" value="UniProtKB-UniPathway"/>
</dbReference>
<evidence type="ECO:0000256" key="11">
    <source>
        <dbReference type="ARBA" id="ARBA00048818"/>
    </source>
</evidence>
<dbReference type="GO" id="GO:0004846">
    <property type="term" value="F:urate oxidase activity"/>
    <property type="evidence" value="ECO:0007669"/>
    <property type="project" value="UniProtKB-EC"/>
</dbReference>
<dbReference type="GO" id="GO:0005777">
    <property type="term" value="C:peroxisome"/>
    <property type="evidence" value="ECO:0007669"/>
    <property type="project" value="UniProtKB-SubCell"/>
</dbReference>
<dbReference type="PRINTS" id="PR00093">
    <property type="entry name" value="URICASE"/>
</dbReference>
<dbReference type="FunFam" id="3.10.270.10:FF:000001">
    <property type="entry name" value="Uricase"/>
    <property type="match status" value="1"/>
</dbReference>
<dbReference type="FunCoup" id="A0A7E5WAP2">
    <property type="interactions" value="203"/>
</dbReference>
<dbReference type="RefSeq" id="XP_026737773.1">
    <property type="nucleotide sequence ID" value="XM_026881972.1"/>
</dbReference>
<dbReference type="Gene3D" id="3.10.270.10">
    <property type="entry name" value="Urate Oxidase"/>
    <property type="match status" value="1"/>
</dbReference>
<evidence type="ECO:0000256" key="15">
    <source>
        <dbReference type="RuleBase" id="RU004455"/>
    </source>
</evidence>
<feature type="binding site" evidence="14">
    <location>
        <position position="216"/>
    </location>
    <ligand>
        <name>5-hydroxyisourate</name>
        <dbReference type="ChEBI" id="CHEBI:18072"/>
    </ligand>
</feature>
<dbReference type="InParanoid" id="A0A7E5WAP2"/>
<feature type="binding site" evidence="14">
    <location>
        <position position="265"/>
    </location>
    <ligand>
        <name>5-hydroxyisourate</name>
        <dbReference type="ChEBI" id="CHEBI:18072"/>
    </ligand>
</feature>
<feature type="binding site" evidence="14">
    <location>
        <position position="265"/>
    </location>
    <ligand>
        <name>urate</name>
        <dbReference type="ChEBI" id="CHEBI:17775"/>
    </ligand>
</feature>
<dbReference type="EC" id="1.7.3.3" evidence="5 12"/>
<dbReference type="PIRSF" id="PIRSF000241">
    <property type="entry name" value="Urate_oxidase"/>
    <property type="match status" value="1"/>
</dbReference>
<feature type="binding site" evidence="14">
    <location>
        <position position="291"/>
    </location>
    <ligand>
        <name>5-hydroxyisourate</name>
        <dbReference type="ChEBI" id="CHEBI:18072"/>
    </ligand>
</feature>
<evidence type="ECO:0000256" key="14">
    <source>
        <dbReference type="PIRSR" id="PIRSR000241-2"/>
    </source>
</evidence>
<dbReference type="GO" id="GO:0006145">
    <property type="term" value="P:purine nucleobase catabolic process"/>
    <property type="evidence" value="ECO:0007669"/>
    <property type="project" value="TreeGrafter"/>
</dbReference>
<feature type="active site" description="Charge relay system" evidence="13">
    <location>
        <position position="53"/>
    </location>
</feature>
<dbReference type="Proteomes" id="UP000322000">
    <property type="component" value="Chromosome 15"/>
</dbReference>
<accession>A0A7E5WAP2</accession>
<feature type="active site" description="Charge relay system" evidence="13">
    <location>
        <position position="293"/>
    </location>
</feature>
<comment type="function">
    <text evidence="1 12 15">Catalyzes the oxidation of uric acid to 5-hydroxyisourate, which is further processed to form (S)-allantoin.</text>
</comment>
<comment type="subcellular location">
    <subcellularLocation>
        <location evidence="2 12">Peroxisome</location>
    </subcellularLocation>
</comment>
<comment type="similarity">
    <text evidence="4 12 15">Belongs to the uricase family.</text>
</comment>
<evidence type="ECO:0000256" key="9">
    <source>
        <dbReference type="ARBA" id="ARBA00023140"/>
    </source>
</evidence>
<keyword evidence="8 12" id="KW-0560">Oxidoreductase</keyword>
<comment type="pathway">
    <text evidence="3 12">Purine metabolism; urate degradation; (S)-allantoin from urate: step 1/3.</text>
</comment>
<feature type="binding site" evidence="14">
    <location>
        <position position="216"/>
    </location>
    <ligand>
        <name>urate</name>
        <dbReference type="ChEBI" id="CHEBI:17775"/>
    </ligand>
</feature>
<evidence type="ECO:0000256" key="7">
    <source>
        <dbReference type="ARBA" id="ARBA00022631"/>
    </source>
</evidence>
<dbReference type="KEGG" id="tnl:113501006"/>
<feature type="binding site" evidence="14">
    <location>
        <position position="99"/>
    </location>
    <ligand>
        <name>5-hydroxyisourate</name>
        <dbReference type="ChEBI" id="CHEBI:18072"/>
    </ligand>
</feature>
<feature type="binding site" evidence="14">
    <location>
        <position position="291"/>
    </location>
    <ligand>
        <name>urate</name>
        <dbReference type="ChEBI" id="CHEBI:17775"/>
    </ligand>
</feature>
<comment type="catalytic activity">
    <reaction evidence="11 12 15">
        <text>urate + O2 + H2O = 5-hydroxyisourate + H2O2</text>
        <dbReference type="Rhea" id="RHEA:21368"/>
        <dbReference type="ChEBI" id="CHEBI:15377"/>
        <dbReference type="ChEBI" id="CHEBI:15379"/>
        <dbReference type="ChEBI" id="CHEBI:16240"/>
        <dbReference type="ChEBI" id="CHEBI:17775"/>
        <dbReference type="ChEBI" id="CHEBI:18072"/>
        <dbReference type="EC" id="1.7.3.3"/>
    </reaction>
</comment>
<evidence type="ECO:0000256" key="6">
    <source>
        <dbReference type="ARBA" id="ARBA00017098"/>
    </source>
</evidence>
<dbReference type="AlphaFoldDB" id="A0A7E5WAP2"/>
<evidence type="ECO:0000256" key="8">
    <source>
        <dbReference type="ARBA" id="ARBA00023002"/>
    </source>
</evidence>
<feature type="active site" description="Charge relay system" evidence="13">
    <location>
        <position position="98"/>
    </location>
</feature>
<evidence type="ECO:0000256" key="3">
    <source>
        <dbReference type="ARBA" id="ARBA00004831"/>
    </source>
</evidence>
<keyword evidence="7 12" id="KW-0659">Purine metabolism</keyword>
<feature type="binding site" evidence="14">
    <location>
        <position position="264"/>
    </location>
    <ligand>
        <name>5-hydroxyisourate</name>
        <dbReference type="ChEBI" id="CHEBI:18072"/>
    </ligand>
</feature>
<dbReference type="NCBIfam" id="TIGR03383">
    <property type="entry name" value="urate_oxi"/>
    <property type="match status" value="1"/>
</dbReference>
<feature type="binding site" evidence="14">
    <location>
        <position position="264"/>
    </location>
    <ligand>
        <name>urate</name>
        <dbReference type="ChEBI" id="CHEBI:17775"/>
    </ligand>
</feature>